<feature type="transmembrane region" description="Helical" evidence="5">
    <location>
        <begin position="121"/>
        <end position="141"/>
    </location>
</feature>
<evidence type="ECO:0000256" key="3">
    <source>
        <dbReference type="ARBA" id="ARBA00022989"/>
    </source>
</evidence>
<evidence type="ECO:0000256" key="1">
    <source>
        <dbReference type="ARBA" id="ARBA00004141"/>
    </source>
</evidence>
<feature type="transmembrane region" description="Helical" evidence="5">
    <location>
        <begin position="56"/>
        <end position="73"/>
    </location>
</feature>
<feature type="transmembrane region" description="Helical" evidence="5">
    <location>
        <begin position="235"/>
        <end position="257"/>
    </location>
</feature>
<sequence length="326" mass="33581">MAPVPPELMPPPAAPGGLWRRTPPAIFPPLMGLLGLMLGWRRAAAALDLPAALPDLAIGAATLLALFTLAAYLGKMARRPAVALEDLKILPGRAGLSAAVLSIYLLAIGIAPFAAPGARAFFGLGLAFHVILTGAMLLTLLKGPPEQRRVTPVWHLTFSGWIVAALAALALGNMLLATVFFWAALVFAVGIWTVSLSQFARASVPAPLRPLLAIHLAPVALLGTVAVGLGAETLAILFGAASVVLLAVLAGAAFWLLKAGFSPFWGALTFPIAATANLWLALGGLWQLAGMAALALATAVILPIVLRLYKMWAKGDLAAKTGAASA</sequence>
<gene>
    <name evidence="6" type="ORF">ACFSM0_14355</name>
</gene>
<dbReference type="InterPro" id="IPR004695">
    <property type="entry name" value="SLAC1/Mae1/Ssu1/TehA"/>
</dbReference>
<comment type="subcellular location">
    <subcellularLocation>
        <location evidence="1">Membrane</location>
        <topology evidence="1">Multi-pass membrane protein</topology>
    </subcellularLocation>
</comment>
<evidence type="ECO:0000256" key="2">
    <source>
        <dbReference type="ARBA" id="ARBA00022692"/>
    </source>
</evidence>
<dbReference type="EMBL" id="JBHUIX010000013">
    <property type="protein sequence ID" value="MFD2175274.1"/>
    <property type="molecule type" value="Genomic_DNA"/>
</dbReference>
<dbReference type="InterPro" id="IPR038665">
    <property type="entry name" value="Voltage-dep_anion_channel_sf"/>
</dbReference>
<evidence type="ECO:0000256" key="4">
    <source>
        <dbReference type="ARBA" id="ARBA00023136"/>
    </source>
</evidence>
<name>A0ABW5AC89_9RHOB</name>
<keyword evidence="2 5" id="KW-0812">Transmembrane</keyword>
<keyword evidence="4 5" id="KW-0472">Membrane</keyword>
<feature type="transmembrane region" description="Helical" evidence="5">
    <location>
        <begin position="264"/>
        <end position="282"/>
    </location>
</feature>
<evidence type="ECO:0000313" key="7">
    <source>
        <dbReference type="Proteomes" id="UP001597413"/>
    </source>
</evidence>
<dbReference type="Proteomes" id="UP001597413">
    <property type="component" value="Unassembled WGS sequence"/>
</dbReference>
<accession>A0ABW5AC89</accession>
<feature type="transmembrane region" description="Helical" evidence="5">
    <location>
        <begin position="94"/>
        <end position="115"/>
    </location>
</feature>
<feature type="transmembrane region" description="Helical" evidence="5">
    <location>
        <begin position="288"/>
        <end position="309"/>
    </location>
</feature>
<proteinExistence type="predicted"/>
<dbReference type="PANTHER" id="PTHR37955:SF1">
    <property type="entry name" value="DEP DOMAIN-CONTAINING PROTEIN"/>
    <property type="match status" value="1"/>
</dbReference>
<evidence type="ECO:0000313" key="6">
    <source>
        <dbReference type="EMBL" id="MFD2175274.1"/>
    </source>
</evidence>
<reference evidence="7" key="1">
    <citation type="journal article" date="2019" name="Int. J. Syst. Evol. Microbiol.">
        <title>The Global Catalogue of Microorganisms (GCM) 10K type strain sequencing project: providing services to taxonomists for standard genome sequencing and annotation.</title>
        <authorList>
            <consortium name="The Broad Institute Genomics Platform"/>
            <consortium name="The Broad Institute Genome Sequencing Center for Infectious Disease"/>
            <person name="Wu L."/>
            <person name="Ma J."/>
        </authorList>
    </citation>
    <scope>NUCLEOTIDE SEQUENCE [LARGE SCALE GENOMIC DNA]</scope>
    <source>
        <strain evidence="7">CCUG 55131</strain>
    </source>
</reference>
<dbReference type="PANTHER" id="PTHR37955">
    <property type="entry name" value="TELLURITE RESISTANCE PROTEIN TEHA"/>
    <property type="match status" value="1"/>
</dbReference>
<comment type="caution">
    <text evidence="6">The sequence shown here is derived from an EMBL/GenBank/DDBJ whole genome shotgun (WGS) entry which is preliminary data.</text>
</comment>
<dbReference type="InterPro" id="IPR052951">
    <property type="entry name" value="Tellurite_res_ion_channel"/>
</dbReference>
<evidence type="ECO:0000256" key="5">
    <source>
        <dbReference type="SAM" id="Phobius"/>
    </source>
</evidence>
<feature type="transmembrane region" description="Helical" evidence="5">
    <location>
        <begin position="153"/>
        <end position="173"/>
    </location>
</feature>
<dbReference type="CDD" id="cd09322">
    <property type="entry name" value="TDT_TehA_like"/>
    <property type="match status" value="1"/>
</dbReference>
<feature type="transmembrane region" description="Helical" evidence="5">
    <location>
        <begin position="211"/>
        <end position="229"/>
    </location>
</feature>
<keyword evidence="7" id="KW-1185">Reference proteome</keyword>
<protein>
    <submittedName>
        <fullName evidence="6">Tellurium resistance protein</fullName>
    </submittedName>
</protein>
<keyword evidence="3 5" id="KW-1133">Transmembrane helix</keyword>
<organism evidence="6 7">
    <name type="scientific">Rhodobacter lacus</name>
    <dbReference type="NCBI Taxonomy" id="1641972"/>
    <lineage>
        <taxon>Bacteria</taxon>
        <taxon>Pseudomonadati</taxon>
        <taxon>Pseudomonadota</taxon>
        <taxon>Alphaproteobacteria</taxon>
        <taxon>Rhodobacterales</taxon>
        <taxon>Rhodobacter group</taxon>
        <taxon>Rhodobacter</taxon>
    </lineage>
</organism>
<dbReference type="Gene3D" id="1.50.10.150">
    <property type="entry name" value="Voltage-dependent anion channel"/>
    <property type="match status" value="1"/>
</dbReference>
<dbReference type="RefSeq" id="WP_377391719.1">
    <property type="nucleotide sequence ID" value="NZ_JBHUIX010000013.1"/>
</dbReference>
<feature type="transmembrane region" description="Helical" evidence="5">
    <location>
        <begin position="179"/>
        <end position="199"/>
    </location>
</feature>
<dbReference type="Pfam" id="PF03595">
    <property type="entry name" value="SLAC1"/>
    <property type="match status" value="1"/>
</dbReference>